<dbReference type="STRING" id="27835.A0A0N4YCC8"/>
<feature type="transmembrane region" description="Helical" evidence="7">
    <location>
        <begin position="55"/>
        <end position="76"/>
    </location>
</feature>
<evidence type="ECO:0000256" key="5">
    <source>
        <dbReference type="ARBA" id="ARBA00022989"/>
    </source>
</evidence>
<evidence type="ECO:0000256" key="2">
    <source>
        <dbReference type="ARBA" id="ARBA00022448"/>
    </source>
</evidence>
<comment type="subcellular location">
    <subcellularLocation>
        <location evidence="1">Membrane</location>
        <topology evidence="1">Multi-pass membrane protein</topology>
    </subcellularLocation>
</comment>
<sequence>MSEEGIVTSEEFYRQLWEMVSKALRSLVNRGKIHLIMDSARPRHAKEVRDELDGLGLAVVVQFFVCYVFAGVPVLYMEIALGQFTSSSPYRIYQMIAPAMSGRFISSEFWFQILELNCSYGVDVLEIFTDIFRCNGQFAFRFGALKS</sequence>
<name>A0A0N4YCC8_NIPBR</name>
<keyword evidence="4" id="KW-0769">Symport</keyword>
<gene>
    <name evidence="8" type="ORF">NBR_LOCUS14191</name>
</gene>
<evidence type="ECO:0000313" key="9">
    <source>
        <dbReference type="Proteomes" id="UP000271162"/>
    </source>
</evidence>
<keyword evidence="2" id="KW-0813">Transport</keyword>
<dbReference type="GO" id="GO:0015293">
    <property type="term" value="F:symporter activity"/>
    <property type="evidence" value="ECO:0007669"/>
    <property type="project" value="UniProtKB-KW"/>
</dbReference>
<dbReference type="InterPro" id="IPR037272">
    <property type="entry name" value="SNS_sf"/>
</dbReference>
<reference evidence="8 9" key="2">
    <citation type="submission" date="2018-11" db="EMBL/GenBank/DDBJ databases">
        <authorList>
            <consortium name="Pathogen Informatics"/>
        </authorList>
    </citation>
    <scope>NUCLEOTIDE SEQUENCE [LARGE SCALE GENOMIC DNA]</scope>
</reference>
<proteinExistence type="predicted"/>
<keyword evidence="5 7" id="KW-1133">Transmembrane helix</keyword>
<keyword evidence="3 7" id="KW-0812">Transmembrane</keyword>
<organism evidence="10">
    <name type="scientific">Nippostrongylus brasiliensis</name>
    <name type="common">Rat hookworm</name>
    <dbReference type="NCBI Taxonomy" id="27835"/>
    <lineage>
        <taxon>Eukaryota</taxon>
        <taxon>Metazoa</taxon>
        <taxon>Ecdysozoa</taxon>
        <taxon>Nematoda</taxon>
        <taxon>Chromadorea</taxon>
        <taxon>Rhabditida</taxon>
        <taxon>Rhabditina</taxon>
        <taxon>Rhabditomorpha</taxon>
        <taxon>Strongyloidea</taxon>
        <taxon>Heligmosomidae</taxon>
        <taxon>Nippostrongylus</taxon>
    </lineage>
</organism>
<keyword evidence="9" id="KW-1185">Reference proteome</keyword>
<dbReference type="Pfam" id="PF00209">
    <property type="entry name" value="SNF"/>
    <property type="match status" value="1"/>
</dbReference>
<evidence type="ECO:0000256" key="6">
    <source>
        <dbReference type="ARBA" id="ARBA00023136"/>
    </source>
</evidence>
<keyword evidence="6 7" id="KW-0472">Membrane</keyword>
<evidence type="ECO:0000256" key="1">
    <source>
        <dbReference type="ARBA" id="ARBA00004141"/>
    </source>
</evidence>
<dbReference type="SUPFAM" id="SSF161070">
    <property type="entry name" value="SNF-like"/>
    <property type="match status" value="1"/>
</dbReference>
<accession>A0A0N4YCC8</accession>
<dbReference type="InterPro" id="IPR000175">
    <property type="entry name" value="Na/ntran_symport"/>
</dbReference>
<reference evidence="10" key="1">
    <citation type="submission" date="2017-02" db="UniProtKB">
        <authorList>
            <consortium name="WormBaseParasite"/>
        </authorList>
    </citation>
    <scope>IDENTIFICATION</scope>
</reference>
<dbReference type="GO" id="GO:0016020">
    <property type="term" value="C:membrane"/>
    <property type="evidence" value="ECO:0007669"/>
    <property type="project" value="UniProtKB-SubCell"/>
</dbReference>
<dbReference type="AlphaFoldDB" id="A0A0N4YCC8"/>
<evidence type="ECO:0000313" key="8">
    <source>
        <dbReference type="EMBL" id="VDL77780.1"/>
    </source>
</evidence>
<evidence type="ECO:0000256" key="7">
    <source>
        <dbReference type="SAM" id="Phobius"/>
    </source>
</evidence>
<protein>
    <submittedName>
        <fullName evidence="10">Transporter (inferred by orthology to a C. elegans protein)</fullName>
    </submittedName>
</protein>
<dbReference type="EMBL" id="UYSL01021272">
    <property type="protein sequence ID" value="VDL77780.1"/>
    <property type="molecule type" value="Genomic_DNA"/>
</dbReference>
<dbReference type="WBParaSite" id="NBR_0001419001-mRNA-1">
    <property type="protein sequence ID" value="NBR_0001419001-mRNA-1"/>
    <property type="gene ID" value="NBR_0001419001"/>
</dbReference>
<dbReference type="Proteomes" id="UP000271162">
    <property type="component" value="Unassembled WGS sequence"/>
</dbReference>
<evidence type="ECO:0000256" key="4">
    <source>
        <dbReference type="ARBA" id="ARBA00022847"/>
    </source>
</evidence>
<evidence type="ECO:0000313" key="10">
    <source>
        <dbReference type="WBParaSite" id="NBR_0001419001-mRNA-1"/>
    </source>
</evidence>
<evidence type="ECO:0000256" key="3">
    <source>
        <dbReference type="ARBA" id="ARBA00022692"/>
    </source>
</evidence>